<dbReference type="Proteomes" id="UP001159405">
    <property type="component" value="Unassembled WGS sequence"/>
</dbReference>
<keyword evidence="2" id="KW-1185">Reference proteome</keyword>
<reference evidence="1 2" key="1">
    <citation type="submission" date="2022-05" db="EMBL/GenBank/DDBJ databases">
        <authorList>
            <consortium name="Genoscope - CEA"/>
            <person name="William W."/>
        </authorList>
    </citation>
    <scope>NUCLEOTIDE SEQUENCE [LARGE SCALE GENOMIC DNA]</scope>
</reference>
<evidence type="ECO:0000313" key="1">
    <source>
        <dbReference type="EMBL" id="CAH3168548.1"/>
    </source>
</evidence>
<sequence>MTTYFEYGVKLTDGQKSKLASAIKNKSPLTLRLKHSHLQGSDELMLTQRQITKIKKSLRNGTGSDIKISKTQIRRSVKHGGNLFSSLASIGAKVLPYAIKGISKAVPALATGAATALGEIGLNKIFGKGITIPKTFFPMLPAIRGELTKSQIDLINKIYKSGARLVIKPTRKQIEGGFLGTLASIGIPMAISLVSKMFGGRLQVDRRGSSNTANVYVPPPPPSTHGEGYPYHFPPPFLCSWENPIGMGVKKKKLGIKHFRGIYSRDGLPHKIKKECGIINLDDMTGPGTHWVCYRNLDSVVEYFDPFGLIMPNEALEYFNTSGKRIVYSI</sequence>
<proteinExistence type="predicted"/>
<dbReference type="EMBL" id="CALNXK010000145">
    <property type="protein sequence ID" value="CAH3168548.1"/>
    <property type="molecule type" value="Genomic_DNA"/>
</dbReference>
<evidence type="ECO:0000313" key="2">
    <source>
        <dbReference type="Proteomes" id="UP001159405"/>
    </source>
</evidence>
<organism evidence="1 2">
    <name type="scientific">Porites lobata</name>
    <dbReference type="NCBI Taxonomy" id="104759"/>
    <lineage>
        <taxon>Eukaryota</taxon>
        <taxon>Metazoa</taxon>
        <taxon>Cnidaria</taxon>
        <taxon>Anthozoa</taxon>
        <taxon>Hexacorallia</taxon>
        <taxon>Scleractinia</taxon>
        <taxon>Fungiina</taxon>
        <taxon>Poritidae</taxon>
        <taxon>Porites</taxon>
    </lineage>
</organism>
<gene>
    <name evidence="1" type="ORF">PLOB_00009265</name>
</gene>
<comment type="caution">
    <text evidence="1">The sequence shown here is derived from an EMBL/GenBank/DDBJ whole genome shotgun (WGS) entry which is preliminary data.</text>
</comment>
<accession>A0ABN8QS28</accession>
<protein>
    <submittedName>
        <fullName evidence="1">Uncharacterized protein</fullName>
    </submittedName>
</protein>
<name>A0ABN8QS28_9CNID</name>
<dbReference type="Gene3D" id="3.40.395.10">
    <property type="entry name" value="Adenoviral Proteinase, Chain A"/>
    <property type="match status" value="1"/>
</dbReference>